<dbReference type="PANTHER" id="PTHR31118">
    <property type="entry name" value="CYCLASE-LIKE PROTEIN 2"/>
    <property type="match status" value="1"/>
</dbReference>
<evidence type="ECO:0000313" key="2">
    <source>
        <dbReference type="Proteomes" id="UP000191448"/>
    </source>
</evidence>
<sequence>MKIYDLTHFIEEGMSTYSEEEKANIENLSIIKSDGYNVKKISLSNHTGTHIDLPNHIFEDGNRLEDIRLEKFIGSAFILDCRNIKQISKEYILKNIDDIKKYNYIIFKTGAEKLWKKEEYLNEYSFLTEEATNFLGNIEEIYGIGVDCISVDASFNHNLTNHKILLSKNKIIIENLCGLEKLSGEYEIIIAPLKIKEADGSPSRIFLIKK</sequence>
<evidence type="ECO:0000313" key="1">
    <source>
        <dbReference type="EMBL" id="OPX46813.1"/>
    </source>
</evidence>
<organism evidence="1 2">
    <name type="scientific">Clostridium thermobutyricum DSM 4928</name>
    <dbReference type="NCBI Taxonomy" id="1121339"/>
    <lineage>
        <taxon>Bacteria</taxon>
        <taxon>Bacillati</taxon>
        <taxon>Bacillota</taxon>
        <taxon>Clostridia</taxon>
        <taxon>Eubacteriales</taxon>
        <taxon>Clostridiaceae</taxon>
        <taxon>Clostridium</taxon>
    </lineage>
</organism>
<proteinExistence type="predicted"/>
<name>A0A1V4SSP5_9CLOT</name>
<reference evidence="1 2" key="1">
    <citation type="submission" date="2016-02" db="EMBL/GenBank/DDBJ databases">
        <title>Genome sequence of Clostridium thermobutyricum DSM 4928.</title>
        <authorList>
            <person name="Poehlein A."/>
            <person name="Daniel R."/>
        </authorList>
    </citation>
    <scope>NUCLEOTIDE SEQUENCE [LARGE SCALE GENOMIC DNA]</scope>
    <source>
        <strain evidence="1 2">DSM 4928</strain>
    </source>
</reference>
<keyword evidence="1" id="KW-0378">Hydrolase</keyword>
<dbReference type="EC" id="3.5.1.9" evidence="1"/>
<dbReference type="Gene3D" id="3.50.30.50">
    <property type="entry name" value="Putative cyclase"/>
    <property type="match status" value="1"/>
</dbReference>
<dbReference type="GO" id="GO:0004061">
    <property type="term" value="F:arylformamidase activity"/>
    <property type="evidence" value="ECO:0007669"/>
    <property type="project" value="UniProtKB-EC"/>
</dbReference>
<dbReference type="InterPro" id="IPR037175">
    <property type="entry name" value="KFase_sf"/>
</dbReference>
<protein>
    <submittedName>
        <fullName evidence="1">Kynurenine formamidase</fullName>
        <ecNumber evidence="1">3.5.1.9</ecNumber>
    </submittedName>
</protein>
<dbReference type="InterPro" id="IPR007325">
    <property type="entry name" value="KFase/CYL"/>
</dbReference>
<dbReference type="Pfam" id="PF04199">
    <property type="entry name" value="Cyclase"/>
    <property type="match status" value="1"/>
</dbReference>
<dbReference type="OrthoDB" id="9796085at2"/>
<dbReference type="Proteomes" id="UP000191448">
    <property type="component" value="Unassembled WGS sequence"/>
</dbReference>
<gene>
    <name evidence="1" type="primary">kynB</name>
    <name evidence="1" type="ORF">CLTHE_26340</name>
</gene>
<dbReference type="SUPFAM" id="SSF102198">
    <property type="entry name" value="Putative cyclase"/>
    <property type="match status" value="1"/>
</dbReference>
<dbReference type="PANTHER" id="PTHR31118:SF12">
    <property type="entry name" value="CYCLASE-LIKE PROTEIN 2"/>
    <property type="match status" value="1"/>
</dbReference>
<dbReference type="RefSeq" id="WP_080023838.1">
    <property type="nucleotide sequence ID" value="NZ_LTAY01000070.1"/>
</dbReference>
<dbReference type="GO" id="GO:0019441">
    <property type="term" value="P:L-tryptophan catabolic process to kynurenine"/>
    <property type="evidence" value="ECO:0007669"/>
    <property type="project" value="InterPro"/>
</dbReference>
<dbReference type="AlphaFoldDB" id="A0A1V4SSP5"/>
<dbReference type="EMBL" id="LTAY01000070">
    <property type="protein sequence ID" value="OPX46813.1"/>
    <property type="molecule type" value="Genomic_DNA"/>
</dbReference>
<accession>A0A1V4SSP5</accession>
<comment type="caution">
    <text evidence="1">The sequence shown here is derived from an EMBL/GenBank/DDBJ whole genome shotgun (WGS) entry which is preliminary data.</text>
</comment>